<dbReference type="AlphaFoldDB" id="A0A6G0QDY5"/>
<evidence type="ECO:0000259" key="1">
    <source>
        <dbReference type="Pfam" id="PF07727"/>
    </source>
</evidence>
<dbReference type="InterPro" id="IPR013103">
    <property type="entry name" value="RVT_2"/>
</dbReference>
<dbReference type="EMBL" id="QXFY01003706">
    <property type="protein sequence ID" value="KAE9282754.1"/>
    <property type="molecule type" value="Genomic_DNA"/>
</dbReference>
<accession>A0A6G0QDY5</accession>
<evidence type="ECO:0000313" key="2">
    <source>
        <dbReference type="EMBL" id="KAE9282754.1"/>
    </source>
</evidence>
<sequence length="172" mass="19503">MMIPEDVRRRLGVDNDSELVLELLKALYGLKQAGLLWNQLLHKTLIKLGFAQGLTDMCVYHRRREGILVVVGVYVDGLMVTGMEQQAVDAFFGELTELSIKDLGPASKFLGMRVSYNEDEGYDLDQSWPSRKCCVSTGWHRCTACVPRSAPSRTRSTRRQTSFCPRLEETAW</sequence>
<protein>
    <recommendedName>
        <fullName evidence="1">Reverse transcriptase Ty1/copia-type domain-containing protein</fullName>
    </recommendedName>
</protein>
<organism evidence="2 3">
    <name type="scientific">Phytophthora fragariae</name>
    <dbReference type="NCBI Taxonomy" id="53985"/>
    <lineage>
        <taxon>Eukaryota</taxon>
        <taxon>Sar</taxon>
        <taxon>Stramenopiles</taxon>
        <taxon>Oomycota</taxon>
        <taxon>Peronosporomycetes</taxon>
        <taxon>Peronosporales</taxon>
        <taxon>Peronosporaceae</taxon>
        <taxon>Phytophthora</taxon>
    </lineage>
</organism>
<dbReference type="Pfam" id="PF07727">
    <property type="entry name" value="RVT_2"/>
    <property type="match status" value="1"/>
</dbReference>
<evidence type="ECO:0000313" key="3">
    <source>
        <dbReference type="Proteomes" id="UP000486351"/>
    </source>
</evidence>
<dbReference type="Proteomes" id="UP000486351">
    <property type="component" value="Unassembled WGS sequence"/>
</dbReference>
<reference evidence="2 3" key="1">
    <citation type="submission" date="2018-09" db="EMBL/GenBank/DDBJ databases">
        <title>Genomic investigation of the strawberry pathogen Phytophthora fragariae indicates pathogenicity is determined by transcriptional variation in three key races.</title>
        <authorList>
            <person name="Adams T.M."/>
            <person name="Armitage A.D."/>
            <person name="Sobczyk M.K."/>
            <person name="Bates H.J."/>
            <person name="Dunwell J.M."/>
            <person name="Nellist C.F."/>
            <person name="Harrison R.J."/>
        </authorList>
    </citation>
    <scope>NUCLEOTIDE SEQUENCE [LARGE SCALE GENOMIC DNA]</scope>
    <source>
        <strain evidence="2 3">NOV-77</strain>
    </source>
</reference>
<name>A0A6G0QDY5_9STRA</name>
<gene>
    <name evidence="2" type="ORF">PF008_g27577</name>
</gene>
<proteinExistence type="predicted"/>
<feature type="domain" description="Reverse transcriptase Ty1/copia-type" evidence="1">
    <location>
        <begin position="13"/>
        <end position="125"/>
    </location>
</feature>
<comment type="caution">
    <text evidence="2">The sequence shown here is derived from an EMBL/GenBank/DDBJ whole genome shotgun (WGS) entry which is preliminary data.</text>
</comment>